<evidence type="ECO:0000313" key="14">
    <source>
        <dbReference type="Proteomes" id="UP000662939"/>
    </source>
</evidence>
<keyword evidence="4" id="KW-0808">Transferase</keyword>
<dbReference type="Proteomes" id="UP000662939">
    <property type="component" value="Chromosome"/>
</dbReference>
<feature type="compositionally biased region" description="Basic and acidic residues" evidence="9">
    <location>
        <begin position="998"/>
        <end position="1009"/>
    </location>
</feature>
<proteinExistence type="predicted"/>
<keyword evidence="6" id="KW-0511">Multifunctional enzyme</keyword>
<dbReference type="SUPFAM" id="SSF53955">
    <property type="entry name" value="Lysozyme-like"/>
    <property type="match status" value="1"/>
</dbReference>
<dbReference type="InterPro" id="IPR001264">
    <property type="entry name" value="Glyco_trans_51"/>
</dbReference>
<keyword evidence="5" id="KW-0378">Hydrolase</keyword>
<dbReference type="SUPFAM" id="SSF56601">
    <property type="entry name" value="beta-lactamase/transpeptidase-like"/>
    <property type="match status" value="1"/>
</dbReference>
<dbReference type="PANTHER" id="PTHR32282:SF33">
    <property type="entry name" value="PEPTIDOGLYCAN GLYCOSYLTRANSFERASE"/>
    <property type="match status" value="1"/>
</dbReference>
<evidence type="ECO:0000256" key="1">
    <source>
        <dbReference type="ARBA" id="ARBA00022645"/>
    </source>
</evidence>
<evidence type="ECO:0000256" key="5">
    <source>
        <dbReference type="ARBA" id="ARBA00022801"/>
    </source>
</evidence>
<feature type="region of interest" description="Disordered" evidence="9">
    <location>
        <begin position="980"/>
        <end position="1036"/>
    </location>
</feature>
<keyword evidence="10" id="KW-0472">Membrane</keyword>
<keyword evidence="3" id="KW-0328">Glycosyltransferase</keyword>
<evidence type="ECO:0000259" key="11">
    <source>
        <dbReference type="Pfam" id="PF00905"/>
    </source>
</evidence>
<dbReference type="GO" id="GO:0009002">
    <property type="term" value="F:serine-type D-Ala-D-Ala carboxypeptidase activity"/>
    <property type="evidence" value="ECO:0007669"/>
    <property type="project" value="UniProtKB-EC"/>
</dbReference>
<organism evidence="13 14">
    <name type="scientific">Natronoglycomyces albus</name>
    <dbReference type="NCBI Taxonomy" id="2811108"/>
    <lineage>
        <taxon>Bacteria</taxon>
        <taxon>Bacillati</taxon>
        <taxon>Actinomycetota</taxon>
        <taxon>Actinomycetes</taxon>
        <taxon>Glycomycetales</taxon>
        <taxon>Glycomycetaceae</taxon>
        <taxon>Natronoglycomyces</taxon>
    </lineage>
</organism>
<dbReference type="GO" id="GO:0008955">
    <property type="term" value="F:peptidoglycan glycosyltransferase activity"/>
    <property type="evidence" value="ECO:0007669"/>
    <property type="project" value="UniProtKB-EC"/>
</dbReference>
<feature type="domain" description="Penicillin-binding protein transpeptidase" evidence="11">
    <location>
        <begin position="572"/>
        <end position="888"/>
    </location>
</feature>
<dbReference type="GO" id="GO:0008658">
    <property type="term" value="F:penicillin binding"/>
    <property type="evidence" value="ECO:0007669"/>
    <property type="project" value="InterPro"/>
</dbReference>
<feature type="region of interest" description="Disordered" evidence="9">
    <location>
        <begin position="639"/>
        <end position="663"/>
    </location>
</feature>
<dbReference type="Gene3D" id="3.40.710.10">
    <property type="entry name" value="DD-peptidase/beta-lactamase superfamily"/>
    <property type="match status" value="2"/>
</dbReference>
<dbReference type="InterPro" id="IPR001460">
    <property type="entry name" value="PCN-bd_Tpept"/>
</dbReference>
<dbReference type="PANTHER" id="PTHR32282">
    <property type="entry name" value="BINDING PROTEIN TRANSPEPTIDASE, PUTATIVE-RELATED"/>
    <property type="match status" value="1"/>
</dbReference>
<comment type="catalytic activity">
    <reaction evidence="7">
        <text>Preferential cleavage: (Ac)2-L-Lys-D-Ala-|-D-Ala. Also transpeptidation of peptidyl-alanyl moieties that are N-acyl substituents of D-alanine.</text>
        <dbReference type="EC" id="3.4.16.4"/>
    </reaction>
</comment>
<accession>A0A895XK05</accession>
<dbReference type="GO" id="GO:0030288">
    <property type="term" value="C:outer membrane-bounded periplasmic space"/>
    <property type="evidence" value="ECO:0007669"/>
    <property type="project" value="TreeGrafter"/>
</dbReference>
<feature type="transmembrane region" description="Helical" evidence="10">
    <location>
        <begin position="219"/>
        <end position="242"/>
    </location>
</feature>
<dbReference type="KEGG" id="nav:JQS30_16680"/>
<feature type="compositionally biased region" description="Low complexity" evidence="9">
    <location>
        <begin position="35"/>
        <end position="79"/>
    </location>
</feature>
<keyword evidence="1" id="KW-0121">Carboxypeptidase</keyword>
<dbReference type="Pfam" id="PF00912">
    <property type="entry name" value="Transgly"/>
    <property type="match status" value="1"/>
</dbReference>
<keyword evidence="10" id="KW-0812">Transmembrane</keyword>
<evidence type="ECO:0000256" key="9">
    <source>
        <dbReference type="SAM" id="MobiDB-lite"/>
    </source>
</evidence>
<dbReference type="GO" id="GO:0009252">
    <property type="term" value="P:peptidoglycan biosynthetic process"/>
    <property type="evidence" value="ECO:0007669"/>
    <property type="project" value="TreeGrafter"/>
</dbReference>
<evidence type="ECO:0000256" key="8">
    <source>
        <dbReference type="ARBA" id="ARBA00049902"/>
    </source>
</evidence>
<sequence length="1036" mass="111227">MSDYGYRSSSSPEGGRFFNNGDIPEDEHSSRSHPYGDQGSYGSYGSAPSSPSGGTSYGSSASGRGSSSESNPYGSSSGTYGRGGAAGPTSGAASGASGGRASANAYGSSPYGSPDQDNPYGSAAEGGYGNSYGSSNPYGSTHSGASAGSASVGGAASVSGASAGSASVPGPEGPSPSEAPAGAARGSASVTGTRRKGVRSEEDIAALRKKKKQKRRRKVYIAMAAVFIIMMGGITVAGAMFFQSVEMPDQLSLEETSFAYYAGGEHEMGSYGQYHRKLIRDTEDVTDELKWATIALEDRTFYEHPGVDMKGVMRAVWNNVSGGDKQGASTLSMQYAGQLADIRDDISYTRKASEAVIAMKMDRQMSKDEILMSYLNIAYFGRGAYGVAAASEVYFGKPYEELDYAEAVYVVMQVQSPNGFYDPEISDPEEAHDRIMNRWSYGVNGLVAINELSGVTQADIDELMEKHEGVYPTPIEFDENPGTYGANTPTGFVSHGYVYAELRDRFGISYDQLYGNDGYDGGYTIELTIDKELQDAAERLAYRGPLNEDGDGFENTEEAAFLYNYAENMTASIVVVEPGTGEVLAYYGGPDGTGIDKAGPNNPHPPSSTFKTITTAVAIDNGASIESWWDARSGRTFDSLEGSEQEEDGIRNSGDSSNPPEMTLQDSLIQSKNTPMFSIADTYGASSVLETAAKLGLTHMKRNDDNYLFDQDGNVTRFGPEKDDDDNFVLDENGNIDRWIPKDTDEDGNPVAIPIDRDGPRAIVDNHVSFGQYDVSVKDMAVIYATIANNGQYNEPHFIKSVTDHNGNPVPEKRELRSSQAISQEVARDLQHVGNQITPIPQGNGLNDGRPFFGKTGTWERDCHSADMTPSCERGQNSHLWYVGAIPQLSVAAWVGDIGDENGLLTNEWGGTEGVFGGTIAGPLWAEYIHQAVEKKGYDPQPWSDPVRVGSAENGELHSYPADKLVPGGAFCSAFPDHGPCREANDDDDDDDDDDNDRDPLCRIFPDRCDDGDDDDDDDDDNRGDFGIDPPGEDEE</sequence>
<feature type="compositionally biased region" description="Acidic residues" evidence="9">
    <location>
        <begin position="985"/>
        <end position="997"/>
    </location>
</feature>
<protein>
    <submittedName>
        <fullName evidence="13">Transglycosylase domain-containing protein</fullName>
    </submittedName>
</protein>
<evidence type="ECO:0000313" key="13">
    <source>
        <dbReference type="EMBL" id="QSB05357.1"/>
    </source>
</evidence>
<feature type="compositionally biased region" description="Acidic residues" evidence="9">
    <location>
        <begin position="1010"/>
        <end position="1022"/>
    </location>
</feature>
<feature type="compositionally biased region" description="Low complexity" evidence="9">
    <location>
        <begin position="87"/>
        <end position="109"/>
    </location>
</feature>
<dbReference type="InterPro" id="IPR036950">
    <property type="entry name" value="PBP_transglycosylase"/>
</dbReference>
<feature type="region of interest" description="Disordered" evidence="9">
    <location>
        <begin position="1"/>
        <end position="209"/>
    </location>
</feature>
<dbReference type="RefSeq" id="WP_213171364.1">
    <property type="nucleotide sequence ID" value="NZ_CP070496.1"/>
</dbReference>
<name>A0A895XK05_9ACTN</name>
<feature type="compositionally biased region" description="Polar residues" evidence="9">
    <location>
        <begin position="653"/>
        <end position="663"/>
    </location>
</feature>
<evidence type="ECO:0000256" key="2">
    <source>
        <dbReference type="ARBA" id="ARBA00022670"/>
    </source>
</evidence>
<evidence type="ECO:0000256" key="10">
    <source>
        <dbReference type="SAM" id="Phobius"/>
    </source>
</evidence>
<keyword evidence="2" id="KW-0645">Protease</keyword>
<keyword evidence="10" id="KW-1133">Transmembrane helix</keyword>
<evidence type="ECO:0000256" key="4">
    <source>
        <dbReference type="ARBA" id="ARBA00022679"/>
    </source>
</evidence>
<evidence type="ECO:0000256" key="3">
    <source>
        <dbReference type="ARBA" id="ARBA00022676"/>
    </source>
</evidence>
<dbReference type="InterPro" id="IPR050396">
    <property type="entry name" value="Glycosyltr_51/Transpeptidase"/>
</dbReference>
<evidence type="ECO:0000259" key="12">
    <source>
        <dbReference type="Pfam" id="PF00912"/>
    </source>
</evidence>
<dbReference type="InterPro" id="IPR023346">
    <property type="entry name" value="Lysozyme-like_dom_sf"/>
</dbReference>
<dbReference type="AlphaFoldDB" id="A0A895XK05"/>
<keyword evidence="14" id="KW-1185">Reference proteome</keyword>
<gene>
    <name evidence="13" type="ORF">JQS30_16680</name>
</gene>
<dbReference type="EMBL" id="CP070496">
    <property type="protein sequence ID" value="QSB05357.1"/>
    <property type="molecule type" value="Genomic_DNA"/>
</dbReference>
<dbReference type="GO" id="GO:0006508">
    <property type="term" value="P:proteolysis"/>
    <property type="evidence" value="ECO:0007669"/>
    <property type="project" value="UniProtKB-KW"/>
</dbReference>
<feature type="domain" description="Glycosyl transferase family 51" evidence="12">
    <location>
        <begin position="268"/>
        <end position="434"/>
    </location>
</feature>
<dbReference type="Gene3D" id="1.10.3810.10">
    <property type="entry name" value="Biosynthetic peptidoglycan transglycosylase-like"/>
    <property type="match status" value="1"/>
</dbReference>
<feature type="compositionally biased region" description="Low complexity" evidence="9">
    <location>
        <begin position="131"/>
        <end position="190"/>
    </location>
</feature>
<dbReference type="Pfam" id="PF00905">
    <property type="entry name" value="Transpeptidase"/>
    <property type="match status" value="1"/>
</dbReference>
<evidence type="ECO:0000256" key="6">
    <source>
        <dbReference type="ARBA" id="ARBA00023268"/>
    </source>
</evidence>
<reference evidence="13" key="1">
    <citation type="submission" date="2021-02" db="EMBL/GenBank/DDBJ databases">
        <title>Natronoglycomyces albus gen. nov., sp. nov, a haloalkaliphilic actinobacterium from a soda solonchak soil.</title>
        <authorList>
            <person name="Sorokin D.Y."/>
            <person name="Khijniak T.V."/>
            <person name="Zakharycheva A.P."/>
            <person name="Boueva O.V."/>
            <person name="Ariskina E.V."/>
            <person name="Hahnke R.L."/>
            <person name="Bunk B."/>
            <person name="Sproer C."/>
            <person name="Schumann P."/>
            <person name="Evtushenko L.I."/>
            <person name="Kublanov I.V."/>
        </authorList>
    </citation>
    <scope>NUCLEOTIDE SEQUENCE</scope>
    <source>
        <strain evidence="13">DSM 106290</strain>
    </source>
</reference>
<comment type="catalytic activity">
    <reaction evidence="8">
        <text>[GlcNAc-(1-&gt;4)-Mur2Ac(oyl-L-Ala-gamma-D-Glu-L-Lys-D-Ala-D-Ala)](n)-di-trans,octa-cis-undecaprenyl diphosphate + beta-D-GlcNAc-(1-&gt;4)-Mur2Ac(oyl-L-Ala-gamma-D-Glu-L-Lys-D-Ala-D-Ala)-di-trans,octa-cis-undecaprenyl diphosphate = [GlcNAc-(1-&gt;4)-Mur2Ac(oyl-L-Ala-gamma-D-Glu-L-Lys-D-Ala-D-Ala)](n+1)-di-trans,octa-cis-undecaprenyl diphosphate + di-trans,octa-cis-undecaprenyl diphosphate + H(+)</text>
        <dbReference type="Rhea" id="RHEA:23708"/>
        <dbReference type="Rhea" id="RHEA-COMP:9602"/>
        <dbReference type="Rhea" id="RHEA-COMP:9603"/>
        <dbReference type="ChEBI" id="CHEBI:15378"/>
        <dbReference type="ChEBI" id="CHEBI:58405"/>
        <dbReference type="ChEBI" id="CHEBI:60033"/>
        <dbReference type="ChEBI" id="CHEBI:78435"/>
        <dbReference type="EC" id="2.4.99.28"/>
    </reaction>
</comment>
<evidence type="ECO:0000256" key="7">
    <source>
        <dbReference type="ARBA" id="ARBA00034000"/>
    </source>
</evidence>
<dbReference type="InterPro" id="IPR012338">
    <property type="entry name" value="Beta-lactam/transpept-like"/>
</dbReference>